<feature type="binding site" evidence="9">
    <location>
        <position position="112"/>
    </location>
    <ligand>
        <name>UDP-alpha-D-glucose</name>
        <dbReference type="ChEBI" id="CHEBI:58885"/>
    </ligand>
</feature>
<comment type="subcellular location">
    <subcellularLocation>
        <location evidence="1">Endomembrane system</location>
        <topology evidence="1">Multi-pass membrane protein</topology>
    </subcellularLocation>
</comment>
<dbReference type="Proteomes" id="UP000036987">
    <property type="component" value="Unassembled WGS sequence"/>
</dbReference>
<organism evidence="12 13">
    <name type="scientific">Zostera marina</name>
    <name type="common">Eelgrass</name>
    <dbReference type="NCBI Taxonomy" id="29655"/>
    <lineage>
        <taxon>Eukaryota</taxon>
        <taxon>Viridiplantae</taxon>
        <taxon>Streptophyta</taxon>
        <taxon>Embryophyta</taxon>
        <taxon>Tracheophyta</taxon>
        <taxon>Spermatophyta</taxon>
        <taxon>Magnoliopsida</taxon>
        <taxon>Liliopsida</taxon>
        <taxon>Zosteraceae</taxon>
        <taxon>Zostera</taxon>
    </lineage>
</organism>
<dbReference type="GO" id="GO:0009833">
    <property type="term" value="P:plant-type primary cell wall biogenesis"/>
    <property type="evidence" value="ECO:0000318"/>
    <property type="project" value="GO_Central"/>
</dbReference>
<sequence length="701" mass="79912">MENSGEDLRALPLHTCHADPLIRFYRFYLTFYTIAILTLFYHHILQLLSSTTVVFFCLSISLFFSNVILAVNWFSQQPFFWCPVHRCTYPERLTNKELPGLDVFICTADPYKEPPMGVVNTALSVMGYDYPVEKLSVYLSDDGGSDLTRIALSEALEFAKHWLPFCRQNNVDKRSPEAYFRSNNNYRSEHVKILYQEMKEKVENHIIKKSILKTNSAEHPSVVQVLLKTDRDLDVSGHPLPNVIYVSREKNRIFPHHFKAGALNALLRVSSLMTNAPFILTLDCDMISNDPITPRRAMCFHLDEAMAEKLAFVQFPQRFQVNKSDLYGTEFRRLHTNMLGFDGMKSPIYIGTNTFFRRRSLMSNMPVVPVPEFANEVVGATYEVNGRTKWGSTVGFRYGSLVEDFFTGYLLHCEGWESVFCNPKRAAFVGDFPITLDSVLRQGKRLSVGLTDVAFSKYCPITFGLKHCSPLLRLAYFHYSFGSIPSIPIVFYGILPQIAVVHQIQMFPNTRDPWFLLYFFMFVVSYARDLADFVLAGETAGKWWNDQRMWLVRCVTCWPVGILESFLKKMGSFSSSLSTVGFHVTSKVTQYDSDERYKLGIFDFGTASEKDSPSPYIVSLAVFATMSLVGFTVGTARALKNGKTGDFTLPLLLCGFVVVNSYPIYKAMVFRKDNGRIPWKSVQLAFFITAFIFSISSCVQL</sequence>
<evidence type="ECO:0000313" key="12">
    <source>
        <dbReference type="EMBL" id="KMZ66370.1"/>
    </source>
</evidence>
<evidence type="ECO:0000256" key="5">
    <source>
        <dbReference type="ARBA" id="ARBA00022989"/>
    </source>
</evidence>
<dbReference type="GO" id="GO:0012505">
    <property type="term" value="C:endomembrane system"/>
    <property type="evidence" value="ECO:0007669"/>
    <property type="project" value="UniProtKB-SubCell"/>
</dbReference>
<keyword evidence="3" id="KW-0808">Transferase</keyword>
<feature type="transmembrane region" description="Helical" evidence="11">
    <location>
        <begin position="20"/>
        <end position="41"/>
    </location>
</feature>
<keyword evidence="5 11" id="KW-1133">Transmembrane helix</keyword>
<dbReference type="OMA" id="HEVASCN"/>
<gene>
    <name evidence="12" type="ORF">ZOSMA_29G00180</name>
</gene>
<evidence type="ECO:0000256" key="9">
    <source>
        <dbReference type="PIRSR" id="PIRSR605150-2"/>
    </source>
</evidence>
<evidence type="ECO:0000256" key="11">
    <source>
        <dbReference type="SAM" id="Phobius"/>
    </source>
</evidence>
<dbReference type="GO" id="GO:0016759">
    <property type="term" value="F:cellulose synthase activity"/>
    <property type="evidence" value="ECO:0000318"/>
    <property type="project" value="GO_Central"/>
</dbReference>
<dbReference type="OrthoDB" id="1929172at2759"/>
<feature type="transmembrane region" description="Helical" evidence="11">
    <location>
        <begin position="677"/>
        <end position="696"/>
    </location>
</feature>
<proteinExistence type="predicted"/>
<evidence type="ECO:0000313" key="13">
    <source>
        <dbReference type="Proteomes" id="UP000036987"/>
    </source>
</evidence>
<dbReference type="EMBL" id="LFYR01000980">
    <property type="protein sequence ID" value="KMZ66370.1"/>
    <property type="molecule type" value="Genomic_DNA"/>
</dbReference>
<comment type="caution">
    <text evidence="12">The sequence shown here is derived from an EMBL/GenBank/DDBJ whole genome shotgun (WGS) entry which is preliminary data.</text>
</comment>
<keyword evidence="2" id="KW-0328">Glycosyltransferase</keyword>
<feature type="binding site" evidence="9">
    <location>
        <position position="113"/>
    </location>
    <ligand>
        <name>UDP-alpha-D-glucose</name>
        <dbReference type="ChEBI" id="CHEBI:58885"/>
    </ligand>
</feature>
<evidence type="ECO:0000256" key="8">
    <source>
        <dbReference type="PIRSR" id="PIRSR605150-1"/>
    </source>
</evidence>
<feature type="transmembrane region" description="Helical" evidence="11">
    <location>
        <begin position="476"/>
        <end position="495"/>
    </location>
</feature>
<keyword evidence="13" id="KW-1185">Reference proteome</keyword>
<dbReference type="InterPro" id="IPR029044">
    <property type="entry name" value="Nucleotide-diphossugar_trans"/>
</dbReference>
<keyword evidence="4 11" id="KW-0812">Transmembrane</keyword>
<dbReference type="Pfam" id="PF03552">
    <property type="entry name" value="Cellulose_synt"/>
    <property type="match status" value="2"/>
</dbReference>
<evidence type="ECO:0000256" key="7">
    <source>
        <dbReference type="ARBA" id="ARBA00023316"/>
    </source>
</evidence>
<reference evidence="13" key="1">
    <citation type="journal article" date="2016" name="Nature">
        <title>The genome of the seagrass Zostera marina reveals angiosperm adaptation to the sea.</title>
        <authorList>
            <person name="Olsen J.L."/>
            <person name="Rouze P."/>
            <person name="Verhelst B."/>
            <person name="Lin Y.-C."/>
            <person name="Bayer T."/>
            <person name="Collen J."/>
            <person name="Dattolo E."/>
            <person name="De Paoli E."/>
            <person name="Dittami S."/>
            <person name="Maumus F."/>
            <person name="Michel G."/>
            <person name="Kersting A."/>
            <person name="Lauritano C."/>
            <person name="Lohaus R."/>
            <person name="Toepel M."/>
            <person name="Tonon T."/>
            <person name="Vanneste K."/>
            <person name="Amirebrahimi M."/>
            <person name="Brakel J."/>
            <person name="Bostroem C."/>
            <person name="Chovatia M."/>
            <person name="Grimwood J."/>
            <person name="Jenkins J.W."/>
            <person name="Jueterbock A."/>
            <person name="Mraz A."/>
            <person name="Stam W.T."/>
            <person name="Tice H."/>
            <person name="Bornberg-Bauer E."/>
            <person name="Green P.J."/>
            <person name="Pearson G.A."/>
            <person name="Procaccini G."/>
            <person name="Duarte C.M."/>
            <person name="Schmutz J."/>
            <person name="Reusch T.B.H."/>
            <person name="Van de Peer Y."/>
        </authorList>
    </citation>
    <scope>NUCLEOTIDE SEQUENCE [LARGE SCALE GENOMIC DNA]</scope>
    <source>
        <strain evidence="13">cv. Finnish</strain>
    </source>
</reference>
<evidence type="ECO:0000256" key="10">
    <source>
        <dbReference type="PIRSR" id="PIRSR605150-3"/>
    </source>
</evidence>
<feature type="active site" evidence="8">
    <location>
        <position position="142"/>
    </location>
</feature>
<dbReference type="GO" id="GO:0016760">
    <property type="term" value="F:cellulose synthase (UDP-forming) activity"/>
    <property type="evidence" value="ECO:0007669"/>
    <property type="project" value="InterPro"/>
</dbReference>
<evidence type="ECO:0000256" key="2">
    <source>
        <dbReference type="ARBA" id="ARBA00022676"/>
    </source>
</evidence>
<dbReference type="GO" id="GO:0071555">
    <property type="term" value="P:cell wall organization"/>
    <property type="evidence" value="ECO:0007669"/>
    <property type="project" value="UniProtKB-KW"/>
</dbReference>
<feature type="transmembrane region" description="Helical" evidence="11">
    <location>
        <begin position="515"/>
        <end position="537"/>
    </location>
</feature>
<evidence type="ECO:0000256" key="3">
    <source>
        <dbReference type="ARBA" id="ARBA00022679"/>
    </source>
</evidence>
<dbReference type="SUPFAM" id="SSF53448">
    <property type="entry name" value="Nucleotide-diphospho-sugar transferases"/>
    <property type="match status" value="1"/>
</dbReference>
<evidence type="ECO:0000256" key="6">
    <source>
        <dbReference type="ARBA" id="ARBA00023136"/>
    </source>
</evidence>
<feature type="binding site" evidence="9">
    <location>
        <position position="142"/>
    </location>
    <ligand>
        <name>UDP-alpha-D-glucose</name>
        <dbReference type="ChEBI" id="CHEBI:58885"/>
    </ligand>
</feature>
<evidence type="ECO:0000256" key="1">
    <source>
        <dbReference type="ARBA" id="ARBA00004127"/>
    </source>
</evidence>
<feature type="transmembrane region" description="Helical" evidence="11">
    <location>
        <begin position="616"/>
        <end position="635"/>
    </location>
</feature>
<protein>
    <submittedName>
        <fullName evidence="12">Cellulose synthase-like CSLG, family GT2</fullName>
    </submittedName>
</protein>
<dbReference type="PANTHER" id="PTHR13301">
    <property type="entry name" value="X-BOX TRANSCRIPTION FACTOR-RELATED"/>
    <property type="match status" value="1"/>
</dbReference>
<feature type="binding site" evidence="10">
    <location>
        <position position="283"/>
    </location>
    <ligand>
        <name>Mn(2+)</name>
        <dbReference type="ChEBI" id="CHEBI:29035"/>
    </ligand>
</feature>
<dbReference type="STRING" id="29655.A0A0K9PDR4"/>
<dbReference type="GO" id="GO:0005886">
    <property type="term" value="C:plasma membrane"/>
    <property type="evidence" value="ECO:0000318"/>
    <property type="project" value="GO_Central"/>
</dbReference>
<feature type="transmembrane region" description="Helical" evidence="11">
    <location>
        <begin position="53"/>
        <end position="74"/>
    </location>
</feature>
<dbReference type="AlphaFoldDB" id="A0A0K9PDR4"/>
<keyword evidence="6 11" id="KW-0472">Membrane</keyword>
<evidence type="ECO:0000256" key="4">
    <source>
        <dbReference type="ARBA" id="ARBA00022692"/>
    </source>
</evidence>
<dbReference type="Gene3D" id="3.90.550.10">
    <property type="entry name" value="Spore Coat Polysaccharide Biosynthesis Protein SpsA, Chain A"/>
    <property type="match status" value="2"/>
</dbReference>
<dbReference type="GO" id="GO:0030244">
    <property type="term" value="P:cellulose biosynthetic process"/>
    <property type="evidence" value="ECO:0000318"/>
    <property type="project" value="GO_Central"/>
</dbReference>
<feature type="binding site" evidence="10">
    <location>
        <position position="259"/>
    </location>
    <ligand>
        <name>Mn(2+)</name>
        <dbReference type="ChEBI" id="CHEBI:29035"/>
    </ligand>
</feature>
<name>A0A0K9PDR4_ZOSMR</name>
<accession>A0A0K9PDR4</accession>
<feature type="transmembrane region" description="Helical" evidence="11">
    <location>
        <begin position="647"/>
        <end position="665"/>
    </location>
</feature>
<keyword evidence="7" id="KW-0961">Cell wall biogenesis/degradation</keyword>
<dbReference type="InterPro" id="IPR005150">
    <property type="entry name" value="Cellulose_synth"/>
</dbReference>
<feature type="active site" evidence="8">
    <location>
        <position position="404"/>
    </location>
</feature>